<dbReference type="AlphaFoldDB" id="A0A081G496"/>
<dbReference type="SUPFAM" id="SSF160996">
    <property type="entry name" value="HI0933 insert domain-like"/>
    <property type="match status" value="1"/>
</dbReference>
<dbReference type="InterPro" id="IPR004792">
    <property type="entry name" value="BaiN-like"/>
</dbReference>
<comment type="cofactor">
    <cofactor evidence="1">
        <name>FAD</name>
        <dbReference type="ChEBI" id="CHEBI:57692"/>
    </cofactor>
</comment>
<protein>
    <submittedName>
        <fullName evidence="6">NAD(FAD)-utilizing dehydrogenase</fullName>
    </submittedName>
</protein>
<proteinExistence type="predicted"/>
<dbReference type="OrthoDB" id="5288829at2"/>
<dbReference type="SUPFAM" id="SSF51905">
    <property type="entry name" value="FAD/NAD(P)-binding domain"/>
    <property type="match status" value="1"/>
</dbReference>
<dbReference type="NCBIfam" id="TIGR03862">
    <property type="entry name" value="flavo_PP4765"/>
    <property type="match status" value="1"/>
</dbReference>
<evidence type="ECO:0000256" key="1">
    <source>
        <dbReference type="ARBA" id="ARBA00001974"/>
    </source>
</evidence>
<keyword evidence="7" id="KW-1185">Reference proteome</keyword>
<accession>A0A081G496</accession>
<gene>
    <name evidence="6" type="ORF">ADIMK_0123</name>
</gene>
<dbReference type="PANTHER" id="PTHR42887:SF1">
    <property type="entry name" value="BLR3961 PROTEIN"/>
    <property type="match status" value="1"/>
</dbReference>
<dbReference type="InterPro" id="IPR022460">
    <property type="entry name" value="Flavoprotein_PP4765"/>
</dbReference>
<comment type="caution">
    <text evidence="6">The sequence shown here is derived from an EMBL/GenBank/DDBJ whole genome shotgun (WGS) entry which is preliminary data.</text>
</comment>
<dbReference type="Gene3D" id="2.40.30.10">
    <property type="entry name" value="Translation factors"/>
    <property type="match status" value="1"/>
</dbReference>
<dbReference type="InterPro" id="IPR055178">
    <property type="entry name" value="RsdA/BaiN/AoA(So)-like_dom"/>
</dbReference>
<dbReference type="InterPro" id="IPR023166">
    <property type="entry name" value="BaiN-like_dom_sf"/>
</dbReference>
<dbReference type="Gene3D" id="3.50.50.60">
    <property type="entry name" value="FAD/NAD(P)-binding domain"/>
    <property type="match status" value="1"/>
</dbReference>
<evidence type="ECO:0000259" key="5">
    <source>
        <dbReference type="Pfam" id="PF22780"/>
    </source>
</evidence>
<dbReference type="Pfam" id="PF22780">
    <property type="entry name" value="HI0933_like_1st"/>
    <property type="match status" value="1"/>
</dbReference>
<feature type="domain" description="RsdA/BaiN/AoA(So)-like insert" evidence="5">
    <location>
        <begin position="204"/>
        <end position="361"/>
    </location>
</feature>
<evidence type="ECO:0000256" key="2">
    <source>
        <dbReference type="ARBA" id="ARBA00022630"/>
    </source>
</evidence>
<feature type="domain" description="RsdA/BaiN/AoA(So)-like Rossmann fold-like" evidence="4">
    <location>
        <begin position="13"/>
        <end position="413"/>
    </location>
</feature>
<dbReference type="PATRIC" id="fig|1232683.4.peg.120"/>
<dbReference type="InterPro" id="IPR036188">
    <property type="entry name" value="FAD/NAD-bd_sf"/>
</dbReference>
<evidence type="ECO:0000256" key="3">
    <source>
        <dbReference type="ARBA" id="ARBA00022827"/>
    </source>
</evidence>
<organism evidence="6 7">
    <name type="scientific">Marinobacterium lacunae</name>
    <dbReference type="NCBI Taxonomy" id="1232683"/>
    <lineage>
        <taxon>Bacteria</taxon>
        <taxon>Pseudomonadati</taxon>
        <taxon>Pseudomonadota</taxon>
        <taxon>Gammaproteobacteria</taxon>
        <taxon>Oceanospirillales</taxon>
        <taxon>Oceanospirillaceae</taxon>
        <taxon>Marinobacterium</taxon>
    </lineage>
</organism>
<dbReference type="eggNOG" id="COG2081">
    <property type="taxonomic scope" value="Bacteria"/>
</dbReference>
<evidence type="ECO:0000313" key="7">
    <source>
        <dbReference type="Proteomes" id="UP000028252"/>
    </source>
</evidence>
<dbReference type="PRINTS" id="PR00419">
    <property type="entry name" value="ADXRDTASE"/>
</dbReference>
<dbReference type="NCBIfam" id="TIGR00275">
    <property type="entry name" value="aminoacetone oxidase family FAD-binding enzyme"/>
    <property type="match status" value="1"/>
</dbReference>
<keyword evidence="3" id="KW-0274">FAD</keyword>
<reference evidence="6 7" key="1">
    <citation type="submission" date="2014-04" db="EMBL/GenBank/DDBJ databases">
        <title>Marinobacterium kochiensis sp. nov., isolated from sediment sample collected from Kochi backwaters in Kerala, India.</title>
        <authorList>
            <person name="Singh A."/>
            <person name="Pinnaka A.K."/>
        </authorList>
    </citation>
    <scope>NUCLEOTIDE SEQUENCE [LARGE SCALE GENOMIC DNA]</scope>
    <source>
        <strain evidence="6 7">AK27</strain>
    </source>
</reference>
<evidence type="ECO:0000313" key="6">
    <source>
        <dbReference type="EMBL" id="KEA65601.1"/>
    </source>
</evidence>
<dbReference type="Proteomes" id="UP000028252">
    <property type="component" value="Unassembled WGS sequence"/>
</dbReference>
<dbReference type="PANTHER" id="PTHR42887">
    <property type="entry name" value="OS12G0638800 PROTEIN"/>
    <property type="match status" value="1"/>
</dbReference>
<evidence type="ECO:0000259" key="4">
    <source>
        <dbReference type="Pfam" id="PF03486"/>
    </source>
</evidence>
<dbReference type="Pfam" id="PF03486">
    <property type="entry name" value="HI0933_like"/>
    <property type="match status" value="1"/>
</dbReference>
<sequence length="422" mass="46091">MPTQPADTQSKPTVAIIGAGPAGLMAAEQIASAGIAVEVFDSKPSVARKFLLAGIGGMNITHAEPYEDFVTRYGEARPYLQPMLDAFTPQQLRDWIHDLGIETFVGSSNRVFPTGMKAAPLLRAWLHRLREQGVVFHPRHRWSGWVDGQPQAGWRFDTPDGEIVRRFDAVVLALGGASWAKLGSDGRWFEPLAKAGITLNPLLPSNCGFEMNWSAFVQERFGGTPIKNIALSITTPGGREITRKGEFLITGYGIEGSLIYALSAPLRDLLFSDSEQPAELRLDWLPAHREETIQTKLSQPRKGLSFANLLRKRLHLPPVTSALLKECCPQLDTQDPKAIARALKSMPLRPVATRPIDEAISSAGGVPFDEVNSALMLNKLPGVFVAGEMLDWEAPTGGYLLTGCFATGKRAGQGLVRWMSID</sequence>
<dbReference type="RefSeq" id="WP_036182421.1">
    <property type="nucleotide sequence ID" value="NZ_JMQN01000007.1"/>
</dbReference>
<dbReference type="Gene3D" id="1.10.8.260">
    <property type="entry name" value="HI0933 insert domain-like"/>
    <property type="match status" value="1"/>
</dbReference>
<name>A0A081G496_9GAMM</name>
<keyword evidence="2" id="KW-0285">Flavoprotein</keyword>
<dbReference type="EMBL" id="JMQN01000007">
    <property type="protein sequence ID" value="KEA65601.1"/>
    <property type="molecule type" value="Genomic_DNA"/>
</dbReference>
<dbReference type="InterPro" id="IPR057661">
    <property type="entry name" value="RsdA/BaiN/AoA(So)_Rossmann"/>
</dbReference>